<dbReference type="InterPro" id="IPR051338">
    <property type="entry name" value="NodU/CmcH_Carbamoyltrnsfr"/>
</dbReference>
<accession>A0A0G1UFB4</accession>
<dbReference type="PANTHER" id="PTHR34847:SF1">
    <property type="entry name" value="NODULATION PROTEIN U"/>
    <property type="match status" value="1"/>
</dbReference>
<feature type="domain" description="Carbamoyltransferase" evidence="2">
    <location>
        <begin position="87"/>
        <end position="323"/>
    </location>
</feature>
<dbReference type="SUPFAM" id="SSF53067">
    <property type="entry name" value="Actin-like ATPase domain"/>
    <property type="match status" value="1"/>
</dbReference>
<evidence type="ECO:0000259" key="2">
    <source>
        <dbReference type="Pfam" id="PF02543"/>
    </source>
</evidence>
<comment type="similarity">
    <text evidence="1">Belongs to the NodU/CmcH family.</text>
</comment>
<dbReference type="Pfam" id="PF16861">
    <property type="entry name" value="Carbam_trans_C"/>
    <property type="match status" value="1"/>
</dbReference>
<reference evidence="4 5" key="1">
    <citation type="journal article" date="2015" name="Nature">
        <title>rRNA introns, odd ribosomes, and small enigmatic genomes across a large radiation of phyla.</title>
        <authorList>
            <person name="Brown C.T."/>
            <person name="Hug L.A."/>
            <person name="Thomas B.C."/>
            <person name="Sharon I."/>
            <person name="Castelle C.J."/>
            <person name="Singh A."/>
            <person name="Wilkins M.J."/>
            <person name="Williams K.H."/>
            <person name="Banfield J.F."/>
        </authorList>
    </citation>
    <scope>NUCLEOTIDE SEQUENCE [LARGE SCALE GENOMIC DNA]</scope>
</reference>
<dbReference type="PATRIC" id="fig|1618357.3.peg.510"/>
<organism evidence="4 5">
    <name type="scientific">Candidatus Amesbacteria bacterium GW2011_GWA2_47_11</name>
    <dbReference type="NCBI Taxonomy" id="1618357"/>
    <lineage>
        <taxon>Bacteria</taxon>
        <taxon>Candidatus Amesiibacteriota</taxon>
    </lineage>
</organism>
<protein>
    <submittedName>
        <fullName evidence="4">Carboxyl-and carbamoyltransferase</fullName>
    </submittedName>
</protein>
<dbReference type="Pfam" id="PF02543">
    <property type="entry name" value="Carbam_trans_N"/>
    <property type="match status" value="1"/>
</dbReference>
<name>A0A0G1UFB4_9BACT</name>
<dbReference type="InterPro" id="IPR043129">
    <property type="entry name" value="ATPase_NBD"/>
</dbReference>
<keyword evidence="4" id="KW-0808">Transferase</keyword>
<dbReference type="Gene3D" id="3.90.870.20">
    <property type="entry name" value="Carbamoyltransferase, C-terminal domain"/>
    <property type="match status" value="1"/>
</dbReference>
<evidence type="ECO:0000313" key="5">
    <source>
        <dbReference type="Proteomes" id="UP000034607"/>
    </source>
</evidence>
<evidence type="ECO:0000259" key="3">
    <source>
        <dbReference type="Pfam" id="PF16861"/>
    </source>
</evidence>
<evidence type="ECO:0000256" key="1">
    <source>
        <dbReference type="ARBA" id="ARBA00006129"/>
    </source>
</evidence>
<dbReference type="EMBL" id="LCNM01000009">
    <property type="protein sequence ID" value="KKU56410.1"/>
    <property type="molecule type" value="Genomic_DNA"/>
</dbReference>
<evidence type="ECO:0000313" key="4">
    <source>
        <dbReference type="EMBL" id="KKU56410.1"/>
    </source>
</evidence>
<dbReference type="AlphaFoldDB" id="A0A0G1UFB4"/>
<dbReference type="InterPro" id="IPR038152">
    <property type="entry name" value="Carbam_trans_C_sf"/>
</dbReference>
<dbReference type="PANTHER" id="PTHR34847">
    <property type="entry name" value="NODULATION PROTEIN U"/>
    <property type="match status" value="1"/>
</dbReference>
<proteinExistence type="inferred from homology"/>
<dbReference type="GO" id="GO:0016740">
    <property type="term" value="F:transferase activity"/>
    <property type="evidence" value="ECO:0007669"/>
    <property type="project" value="UniProtKB-KW"/>
</dbReference>
<comment type="caution">
    <text evidence="4">The sequence shown here is derived from an EMBL/GenBank/DDBJ whole genome shotgun (WGS) entry which is preliminary data.</text>
</comment>
<sequence length="555" mass="62170">MTEKLLSGKQIALETHNSSRHDGGVALYLPDQDKVVAIQAERIDRKKHSGDSNAAYQYAKSLYESQGYIFGTETDKFDPNLQKEQPIHHHLAHAASAFYPSGFESAAVLVVDGQGAYKDGAYNSTTIWKGSDRQLELVEMNPEPDFSTQSIGQFYSAITYFLGLGYLEEGKTMGLAPYGKSSDTYRWLKQYVKTSSDGSYEIVPGFTKALFWASSMNRTAWGEKTLLESRMLDEVNGYLGESRKKEEPLTQKFIDLAWASQAVFEDVIVGLVGRAKALTGEDHLCMSGGVALNSVANMKVVEAGVFSKIFFQAAAGDEGQALGKLMYRLHSEYQLPRTFTMKNAYLGPEYENQMTVDALNRHKDSLQWTKLEREDLYEKTATSISEGKIIGWFQGRSEIGPRALGNRSILADPRRPDMRDHINFKVKHREWFRPLAPSAILDRADEFFDLRAESPFMIVVCNVKPDKRALIPAVTHIDGTARIQTVTREENEKYYDVIKKFGELTGVPLLLNTSFNDAGKPIVETPEDAIAAFLGMNLDYLVIGDYFINKKSALI</sequence>
<dbReference type="InterPro" id="IPR003696">
    <property type="entry name" value="Carbtransf_dom"/>
</dbReference>
<dbReference type="Proteomes" id="UP000034607">
    <property type="component" value="Unassembled WGS sequence"/>
</dbReference>
<dbReference type="InterPro" id="IPR031730">
    <property type="entry name" value="Carbam_trans_C"/>
</dbReference>
<gene>
    <name evidence="4" type="ORF">UX78_C0009G0022</name>
</gene>
<dbReference type="Gene3D" id="3.30.420.40">
    <property type="match status" value="1"/>
</dbReference>
<feature type="domain" description="Carbamoyltransferase C-terminal" evidence="3">
    <location>
        <begin position="381"/>
        <end position="550"/>
    </location>
</feature>